<proteinExistence type="predicted"/>
<evidence type="ECO:0000313" key="2">
    <source>
        <dbReference type="EMBL" id="KZT58744.1"/>
    </source>
</evidence>
<keyword evidence="1" id="KW-0732">Signal</keyword>
<dbReference type="OrthoDB" id="2898635at2759"/>
<feature type="signal peptide" evidence="1">
    <location>
        <begin position="1"/>
        <end position="20"/>
    </location>
</feature>
<dbReference type="AlphaFoldDB" id="A0A165H198"/>
<gene>
    <name evidence="2" type="ORF">CALCODRAFT_494439</name>
</gene>
<accession>A0A165H198</accession>
<name>A0A165H198_9BASI</name>
<keyword evidence="3" id="KW-1185">Reference proteome</keyword>
<reference evidence="2 3" key="1">
    <citation type="journal article" date="2016" name="Mol. Biol. Evol.">
        <title>Comparative Genomics of Early-Diverging Mushroom-Forming Fungi Provides Insights into the Origins of Lignocellulose Decay Capabilities.</title>
        <authorList>
            <person name="Nagy L.G."/>
            <person name="Riley R."/>
            <person name="Tritt A."/>
            <person name="Adam C."/>
            <person name="Daum C."/>
            <person name="Floudas D."/>
            <person name="Sun H."/>
            <person name="Yadav J.S."/>
            <person name="Pangilinan J."/>
            <person name="Larsson K.H."/>
            <person name="Matsuura K."/>
            <person name="Barry K."/>
            <person name="Labutti K."/>
            <person name="Kuo R."/>
            <person name="Ohm R.A."/>
            <person name="Bhattacharya S.S."/>
            <person name="Shirouzu T."/>
            <person name="Yoshinaga Y."/>
            <person name="Martin F.M."/>
            <person name="Grigoriev I.V."/>
            <person name="Hibbett D.S."/>
        </authorList>
    </citation>
    <scope>NUCLEOTIDE SEQUENCE [LARGE SCALE GENOMIC DNA]</scope>
    <source>
        <strain evidence="2 3">HHB12733</strain>
    </source>
</reference>
<protein>
    <submittedName>
        <fullName evidence="2">Uncharacterized protein</fullName>
    </submittedName>
</protein>
<sequence length="145" mass="16164">MHSNLLYLSFLSALLLCSSALTLLPGERAYSAQPLAALYHTPSHVTQRTVNRLLDVLQKFGLTEVGLSFVSVWGMEAYGERQFYGVYALHTHLHVGDDEVLYLTYVPHATLLEVNDSHSAVKHQRATSPPSAYFLTLQCRTTASR</sequence>
<feature type="chain" id="PRO_5007858486" evidence="1">
    <location>
        <begin position="21"/>
        <end position="145"/>
    </location>
</feature>
<dbReference type="EMBL" id="KV423947">
    <property type="protein sequence ID" value="KZT58744.1"/>
    <property type="molecule type" value="Genomic_DNA"/>
</dbReference>
<evidence type="ECO:0000256" key="1">
    <source>
        <dbReference type="SAM" id="SignalP"/>
    </source>
</evidence>
<evidence type="ECO:0000313" key="3">
    <source>
        <dbReference type="Proteomes" id="UP000076842"/>
    </source>
</evidence>
<dbReference type="InParanoid" id="A0A165H198"/>
<dbReference type="Proteomes" id="UP000076842">
    <property type="component" value="Unassembled WGS sequence"/>
</dbReference>
<organism evidence="2 3">
    <name type="scientific">Calocera cornea HHB12733</name>
    <dbReference type="NCBI Taxonomy" id="1353952"/>
    <lineage>
        <taxon>Eukaryota</taxon>
        <taxon>Fungi</taxon>
        <taxon>Dikarya</taxon>
        <taxon>Basidiomycota</taxon>
        <taxon>Agaricomycotina</taxon>
        <taxon>Dacrymycetes</taxon>
        <taxon>Dacrymycetales</taxon>
        <taxon>Dacrymycetaceae</taxon>
        <taxon>Calocera</taxon>
    </lineage>
</organism>